<dbReference type="GO" id="GO:0016020">
    <property type="term" value="C:membrane"/>
    <property type="evidence" value="ECO:0007669"/>
    <property type="project" value="UniProtKB-SubCell"/>
</dbReference>
<evidence type="ECO:0000256" key="4">
    <source>
        <dbReference type="ARBA" id="ARBA00022989"/>
    </source>
</evidence>
<evidence type="ECO:0000256" key="5">
    <source>
        <dbReference type="ARBA" id="ARBA00023136"/>
    </source>
</evidence>
<feature type="transmembrane region" description="Helical" evidence="6">
    <location>
        <begin position="162"/>
        <end position="182"/>
    </location>
</feature>
<protein>
    <submittedName>
        <fullName evidence="7">AI-2E family transporter</fullName>
    </submittedName>
</protein>
<dbReference type="AlphaFoldDB" id="A0A4Q9GZV0"/>
<feature type="transmembrane region" description="Helical" evidence="6">
    <location>
        <begin position="68"/>
        <end position="94"/>
    </location>
</feature>
<feature type="transmembrane region" description="Helical" evidence="6">
    <location>
        <begin position="17"/>
        <end position="34"/>
    </location>
</feature>
<feature type="transmembrane region" description="Helical" evidence="6">
    <location>
        <begin position="247"/>
        <end position="271"/>
    </location>
</feature>
<dbReference type="EMBL" id="SIXI01000002">
    <property type="protein sequence ID" value="TBO32368.1"/>
    <property type="molecule type" value="Genomic_DNA"/>
</dbReference>
<dbReference type="OrthoDB" id="5792512at2"/>
<feature type="transmembrane region" description="Helical" evidence="6">
    <location>
        <begin position="321"/>
        <end position="351"/>
    </location>
</feature>
<name>A0A4Q9GZV0_9BURK</name>
<gene>
    <name evidence="7" type="ORF">EYS42_03965</name>
</gene>
<evidence type="ECO:0000256" key="2">
    <source>
        <dbReference type="ARBA" id="ARBA00009773"/>
    </source>
</evidence>
<evidence type="ECO:0000256" key="3">
    <source>
        <dbReference type="ARBA" id="ARBA00022692"/>
    </source>
</evidence>
<comment type="similarity">
    <text evidence="2">Belongs to the autoinducer-2 exporter (AI-2E) (TC 2.A.86) family.</text>
</comment>
<comment type="caution">
    <text evidence="7">The sequence shown here is derived from an EMBL/GenBank/DDBJ whole genome shotgun (WGS) entry which is preliminary data.</text>
</comment>
<organism evidence="7 8">
    <name type="scientific">Aquabacterium lacunae</name>
    <dbReference type="NCBI Taxonomy" id="2528630"/>
    <lineage>
        <taxon>Bacteria</taxon>
        <taxon>Pseudomonadati</taxon>
        <taxon>Pseudomonadota</taxon>
        <taxon>Betaproteobacteria</taxon>
        <taxon>Burkholderiales</taxon>
        <taxon>Aquabacterium</taxon>
    </lineage>
</organism>
<feature type="transmembrane region" description="Helical" evidence="6">
    <location>
        <begin position="222"/>
        <end position="241"/>
    </location>
</feature>
<evidence type="ECO:0000256" key="1">
    <source>
        <dbReference type="ARBA" id="ARBA00004141"/>
    </source>
</evidence>
<dbReference type="Pfam" id="PF01594">
    <property type="entry name" value="AI-2E_transport"/>
    <property type="match status" value="1"/>
</dbReference>
<dbReference type="RefSeq" id="WP_130966583.1">
    <property type="nucleotide sequence ID" value="NZ_SIXI01000002.1"/>
</dbReference>
<evidence type="ECO:0000313" key="8">
    <source>
        <dbReference type="Proteomes" id="UP000292120"/>
    </source>
</evidence>
<comment type="subcellular location">
    <subcellularLocation>
        <location evidence="1">Membrane</location>
        <topology evidence="1">Multi-pass membrane protein</topology>
    </subcellularLocation>
</comment>
<sequence>MSRDDLAPVAQTPPARWWPWLVGVLVAALAWGMSRQAAVFAPFLLSFALAYVLQPAVEALVRRRWPRALAAGVAVLGAGVTLVLLAALLVPIVMDLVPRLREQLPDLAQRAWLGLQPWLAQMGLKVPQELADFKPLIARHLSTHGEELSQAVLNSVKVGGSALFTVVGLVGLVPMLAFYWLCDWSRILALATGLVPVRWRRGVLAVASETDTVMGHYLRGQLLVMLILAVYYSVGLMLFGHELALPIGVFTGLAVCIPYLGFGLGLVLALLSGVLQFSAEGAAWWWPFVAVGVVYGIGQVVESIVLTPRLVGEQIGLHPLAVILALMLFGAMLGFVGVLIALPVSALLMVLARRALVAYQGSVWFQEDGPSS</sequence>
<dbReference type="GO" id="GO:0055085">
    <property type="term" value="P:transmembrane transport"/>
    <property type="evidence" value="ECO:0007669"/>
    <property type="project" value="TreeGrafter"/>
</dbReference>
<evidence type="ECO:0000256" key="6">
    <source>
        <dbReference type="SAM" id="Phobius"/>
    </source>
</evidence>
<feature type="transmembrane region" description="Helical" evidence="6">
    <location>
        <begin position="40"/>
        <end position="61"/>
    </location>
</feature>
<dbReference type="PANTHER" id="PTHR21716">
    <property type="entry name" value="TRANSMEMBRANE PROTEIN"/>
    <property type="match status" value="1"/>
</dbReference>
<keyword evidence="5 6" id="KW-0472">Membrane</keyword>
<keyword evidence="8" id="KW-1185">Reference proteome</keyword>
<proteinExistence type="inferred from homology"/>
<dbReference type="Proteomes" id="UP000292120">
    <property type="component" value="Unassembled WGS sequence"/>
</dbReference>
<accession>A0A4Q9GZV0</accession>
<dbReference type="PANTHER" id="PTHR21716:SF64">
    <property type="entry name" value="AI-2 TRANSPORT PROTEIN TQSA"/>
    <property type="match status" value="1"/>
</dbReference>
<dbReference type="InterPro" id="IPR002549">
    <property type="entry name" value="AI-2E-like"/>
</dbReference>
<evidence type="ECO:0000313" key="7">
    <source>
        <dbReference type="EMBL" id="TBO32368.1"/>
    </source>
</evidence>
<reference evidence="7 8" key="1">
    <citation type="submission" date="2019-02" db="EMBL/GenBank/DDBJ databases">
        <title>Aquabacterium sp. strain KMB7.</title>
        <authorList>
            <person name="Chen W.-M."/>
        </authorList>
    </citation>
    <scope>NUCLEOTIDE SEQUENCE [LARGE SCALE GENOMIC DNA]</scope>
    <source>
        <strain evidence="7 8">KMB7</strain>
    </source>
</reference>
<keyword evidence="4 6" id="KW-1133">Transmembrane helix</keyword>
<keyword evidence="3 6" id="KW-0812">Transmembrane</keyword>
<feature type="transmembrane region" description="Helical" evidence="6">
    <location>
        <begin position="283"/>
        <end position="301"/>
    </location>
</feature>